<dbReference type="SUPFAM" id="SSF46689">
    <property type="entry name" value="Homeodomain-like"/>
    <property type="match status" value="2"/>
</dbReference>
<keyword evidence="7" id="KW-0805">Transcription regulation</keyword>
<dbReference type="Gene3D" id="3.40.10.10">
    <property type="entry name" value="DNA Methylphosphotriester Repair Domain"/>
    <property type="match status" value="1"/>
</dbReference>
<gene>
    <name evidence="13" type="ORF">KKP3000_001608</name>
</gene>
<dbReference type="Gene3D" id="1.10.10.60">
    <property type="entry name" value="Homeodomain-like"/>
    <property type="match status" value="2"/>
</dbReference>
<evidence type="ECO:0000256" key="2">
    <source>
        <dbReference type="ARBA" id="ARBA00022603"/>
    </source>
</evidence>
<evidence type="ECO:0000256" key="9">
    <source>
        <dbReference type="ARBA" id="ARBA00023159"/>
    </source>
</evidence>
<evidence type="ECO:0000256" key="1">
    <source>
        <dbReference type="ARBA" id="ARBA00001947"/>
    </source>
</evidence>
<evidence type="ECO:0000256" key="5">
    <source>
        <dbReference type="ARBA" id="ARBA00022763"/>
    </source>
</evidence>
<evidence type="ECO:0000256" key="10">
    <source>
        <dbReference type="ARBA" id="ARBA00023163"/>
    </source>
</evidence>
<name>A0ABV5AJS8_9BACL</name>
<dbReference type="SUPFAM" id="SSF57884">
    <property type="entry name" value="Ada DNA repair protein, N-terminal domain (N-Ada 10)"/>
    <property type="match status" value="1"/>
</dbReference>
<evidence type="ECO:0000256" key="7">
    <source>
        <dbReference type="ARBA" id="ARBA00023015"/>
    </source>
</evidence>
<dbReference type="InterPro" id="IPR009057">
    <property type="entry name" value="Homeodomain-like_sf"/>
</dbReference>
<keyword evidence="4" id="KW-0479">Metal-binding</keyword>
<dbReference type="SMART" id="SM00342">
    <property type="entry name" value="HTH_ARAC"/>
    <property type="match status" value="1"/>
</dbReference>
<dbReference type="Pfam" id="PF12833">
    <property type="entry name" value="HTH_18"/>
    <property type="match status" value="1"/>
</dbReference>
<dbReference type="InterPro" id="IPR018062">
    <property type="entry name" value="HTH_AraC-typ_CS"/>
</dbReference>
<organism evidence="13 14">
    <name type="scientific">Alicyclobacillus fastidiosus</name>
    <dbReference type="NCBI Taxonomy" id="392011"/>
    <lineage>
        <taxon>Bacteria</taxon>
        <taxon>Bacillati</taxon>
        <taxon>Bacillota</taxon>
        <taxon>Bacilli</taxon>
        <taxon>Bacillales</taxon>
        <taxon>Alicyclobacillaceae</taxon>
        <taxon>Alicyclobacillus</taxon>
    </lineage>
</organism>
<keyword evidence="2" id="KW-0489">Methyltransferase</keyword>
<dbReference type="Pfam" id="PF02805">
    <property type="entry name" value="Ada_Zn_binding"/>
    <property type="match status" value="1"/>
</dbReference>
<dbReference type="EMBL" id="JBDXSU010000021">
    <property type="protein sequence ID" value="MFB5192408.1"/>
    <property type="molecule type" value="Genomic_DNA"/>
</dbReference>
<evidence type="ECO:0000259" key="12">
    <source>
        <dbReference type="PROSITE" id="PS01124"/>
    </source>
</evidence>
<comment type="caution">
    <text evidence="13">The sequence shown here is derived from an EMBL/GenBank/DDBJ whole genome shotgun (WGS) entry which is preliminary data.</text>
</comment>
<keyword evidence="6" id="KW-0862">Zinc</keyword>
<protein>
    <submittedName>
        <fullName evidence="13">Bifunctional transcriptional activator/DNA repair enzyme AdaA</fullName>
    </submittedName>
</protein>
<dbReference type="InterPro" id="IPR020449">
    <property type="entry name" value="Tscrpt_reg_AraC-type_HTH"/>
</dbReference>
<evidence type="ECO:0000256" key="3">
    <source>
        <dbReference type="ARBA" id="ARBA00022679"/>
    </source>
</evidence>
<dbReference type="Proteomes" id="UP001579974">
    <property type="component" value="Unassembled WGS sequence"/>
</dbReference>
<dbReference type="PROSITE" id="PS00041">
    <property type="entry name" value="HTH_ARAC_FAMILY_1"/>
    <property type="match status" value="1"/>
</dbReference>
<keyword evidence="11" id="KW-0234">DNA repair</keyword>
<evidence type="ECO:0000256" key="6">
    <source>
        <dbReference type="ARBA" id="ARBA00022833"/>
    </source>
</evidence>
<evidence type="ECO:0000256" key="8">
    <source>
        <dbReference type="ARBA" id="ARBA00023125"/>
    </source>
</evidence>
<dbReference type="InterPro" id="IPR004026">
    <property type="entry name" value="Ada_DNA_repair_Zn-bd"/>
</dbReference>
<sequence>MQEDQWNAIVNCDSSYDGQFFYAVKTTGIVCRPSCKSRAPIRDNVVVFMTVDDAIESGFRPCKRCKPDQYRYPAEELAYKAMDYIDAHYSEPLTLGVIANHMHINPYHIHRVFKRILSATPVEYLLQKRMTEAQRLLKETKCSVMDIAVSVGFVNVAHFSTVFRKHSGLSPSVYRNRSQMVDSKLSELDGV</sequence>
<feature type="domain" description="HTH araC/xylS-type" evidence="12">
    <location>
        <begin position="79"/>
        <end position="177"/>
    </location>
</feature>
<accession>A0ABV5AJS8</accession>
<keyword evidence="14" id="KW-1185">Reference proteome</keyword>
<evidence type="ECO:0000313" key="13">
    <source>
        <dbReference type="EMBL" id="MFB5192408.1"/>
    </source>
</evidence>
<keyword evidence="8" id="KW-0238">DNA-binding</keyword>
<keyword evidence="3" id="KW-0808">Transferase</keyword>
<dbReference type="PANTHER" id="PTHR43280">
    <property type="entry name" value="ARAC-FAMILY TRANSCRIPTIONAL REGULATOR"/>
    <property type="match status" value="1"/>
</dbReference>
<dbReference type="InterPro" id="IPR018060">
    <property type="entry name" value="HTH_AraC"/>
</dbReference>
<evidence type="ECO:0000256" key="4">
    <source>
        <dbReference type="ARBA" id="ARBA00022723"/>
    </source>
</evidence>
<keyword evidence="5" id="KW-0227">DNA damage</keyword>
<comment type="cofactor">
    <cofactor evidence="1">
        <name>Zn(2+)</name>
        <dbReference type="ChEBI" id="CHEBI:29105"/>
    </cofactor>
</comment>
<dbReference type="InterPro" id="IPR035451">
    <property type="entry name" value="Ada-like_dom_sf"/>
</dbReference>
<evidence type="ECO:0000313" key="14">
    <source>
        <dbReference type="Proteomes" id="UP001579974"/>
    </source>
</evidence>
<keyword evidence="9" id="KW-0010">Activator</keyword>
<dbReference type="RefSeq" id="WP_275473329.1">
    <property type="nucleotide sequence ID" value="NZ_CP162940.1"/>
</dbReference>
<reference evidence="13 14" key="1">
    <citation type="journal article" date="2024" name="Int. J. Mol. Sci.">
        <title>Exploration of Alicyclobacillus spp. Genome in Search of Antibiotic Resistance.</title>
        <authorList>
            <person name="Bucka-Kolendo J."/>
            <person name="Kiousi D.E."/>
            <person name="Dekowska A."/>
            <person name="Mikolajczuk-Szczyrba A."/>
            <person name="Karadedos D.M."/>
            <person name="Michael P."/>
            <person name="Galanis A."/>
            <person name="Sokolowska B."/>
        </authorList>
    </citation>
    <scope>NUCLEOTIDE SEQUENCE [LARGE SCALE GENOMIC DNA]</scope>
    <source>
        <strain evidence="13 14">KKP 3000</strain>
    </source>
</reference>
<evidence type="ECO:0000256" key="11">
    <source>
        <dbReference type="ARBA" id="ARBA00023204"/>
    </source>
</evidence>
<dbReference type="PRINTS" id="PR00032">
    <property type="entry name" value="HTHARAC"/>
</dbReference>
<keyword evidence="10" id="KW-0804">Transcription</keyword>
<proteinExistence type="predicted"/>
<dbReference type="PIRSF" id="PIRSF000408">
    <property type="entry name" value="Alkyltransferas_AdaA"/>
    <property type="match status" value="1"/>
</dbReference>
<dbReference type="PANTHER" id="PTHR43280:SF28">
    <property type="entry name" value="HTH-TYPE TRANSCRIPTIONAL ACTIVATOR RHAS"/>
    <property type="match status" value="1"/>
</dbReference>
<dbReference type="PROSITE" id="PS01124">
    <property type="entry name" value="HTH_ARAC_FAMILY_2"/>
    <property type="match status" value="1"/>
</dbReference>
<dbReference type="InterPro" id="IPR016220">
    <property type="entry name" value="Me-P-triester_DNA_alkyl-Trfase"/>
</dbReference>